<keyword evidence="6" id="KW-0234">DNA repair</keyword>
<dbReference type="FunFam" id="3.40.1170.10:FF:000002">
    <property type="entry name" value="DNA mismatch repair protein"/>
    <property type="match status" value="1"/>
</dbReference>
<dbReference type="Pfam" id="PF05188">
    <property type="entry name" value="MutS_II"/>
    <property type="match status" value="1"/>
</dbReference>
<dbReference type="NCBIfam" id="NF003810">
    <property type="entry name" value="PRK05399.1"/>
    <property type="match status" value="1"/>
</dbReference>
<dbReference type="Proteomes" id="UP001150569">
    <property type="component" value="Unassembled WGS sequence"/>
</dbReference>
<comment type="caution">
    <text evidence="9">The sequence shown here is derived from an EMBL/GenBank/DDBJ whole genome shotgun (WGS) entry which is preliminary data.</text>
</comment>
<dbReference type="GO" id="GO:0005524">
    <property type="term" value="F:ATP binding"/>
    <property type="evidence" value="ECO:0007669"/>
    <property type="project" value="UniProtKB-KW"/>
</dbReference>
<gene>
    <name evidence="9" type="primary">MSH6_1</name>
    <name evidence="9" type="ORF">IWQ60_004769</name>
</gene>
<dbReference type="Pfam" id="PF01624">
    <property type="entry name" value="MutS_I"/>
    <property type="match status" value="1"/>
</dbReference>
<dbReference type="Pfam" id="PF05192">
    <property type="entry name" value="MutS_III"/>
    <property type="match status" value="1"/>
</dbReference>
<evidence type="ECO:0000256" key="4">
    <source>
        <dbReference type="ARBA" id="ARBA00022840"/>
    </source>
</evidence>
<dbReference type="CDD" id="cd03286">
    <property type="entry name" value="ABC_MSH6_euk"/>
    <property type="match status" value="1"/>
</dbReference>
<evidence type="ECO:0000256" key="6">
    <source>
        <dbReference type="RuleBase" id="RU003756"/>
    </source>
</evidence>
<dbReference type="SUPFAM" id="SSF48334">
    <property type="entry name" value="DNA repair protein MutS, domain III"/>
    <property type="match status" value="1"/>
</dbReference>
<dbReference type="PROSITE" id="PS00486">
    <property type="entry name" value="DNA_MISMATCH_REPAIR_2"/>
    <property type="match status" value="1"/>
</dbReference>
<dbReference type="InterPro" id="IPR007861">
    <property type="entry name" value="DNA_mismatch_repair_MutS_clamp"/>
</dbReference>
<dbReference type="InterPro" id="IPR007696">
    <property type="entry name" value="DNA_mismatch_repair_MutS_core"/>
</dbReference>
<dbReference type="InterPro" id="IPR045076">
    <property type="entry name" value="MutS"/>
</dbReference>
<evidence type="ECO:0000313" key="10">
    <source>
        <dbReference type="Proteomes" id="UP001150569"/>
    </source>
</evidence>
<dbReference type="FunFam" id="1.10.1420.10:FF:000005">
    <property type="entry name" value="DNA mismatch repair protein"/>
    <property type="match status" value="1"/>
</dbReference>
<accession>A0A9W8AD00</accession>
<dbReference type="SMART" id="SM00533">
    <property type="entry name" value="MUTSd"/>
    <property type="match status" value="1"/>
</dbReference>
<feature type="compositionally biased region" description="Polar residues" evidence="7">
    <location>
        <begin position="216"/>
        <end position="242"/>
    </location>
</feature>
<dbReference type="GO" id="GO:0006298">
    <property type="term" value="P:mismatch repair"/>
    <property type="evidence" value="ECO:0007669"/>
    <property type="project" value="InterPro"/>
</dbReference>
<dbReference type="GO" id="GO:0140664">
    <property type="term" value="F:ATP-dependent DNA damage sensor activity"/>
    <property type="evidence" value="ECO:0007669"/>
    <property type="project" value="InterPro"/>
</dbReference>
<evidence type="ECO:0000256" key="5">
    <source>
        <dbReference type="ARBA" id="ARBA00023125"/>
    </source>
</evidence>
<dbReference type="InterPro" id="IPR016151">
    <property type="entry name" value="DNA_mismatch_repair_MutS_N"/>
</dbReference>
<evidence type="ECO:0000256" key="1">
    <source>
        <dbReference type="ARBA" id="ARBA00006271"/>
    </source>
</evidence>
<proteinExistence type="inferred from homology"/>
<feature type="compositionally biased region" description="Pro residues" evidence="7">
    <location>
        <begin position="1"/>
        <end position="11"/>
    </location>
</feature>
<dbReference type="OrthoDB" id="10252754at2759"/>
<dbReference type="Gene3D" id="3.30.420.110">
    <property type="entry name" value="MutS, connector domain"/>
    <property type="match status" value="1"/>
</dbReference>
<dbReference type="SUPFAM" id="SSF53150">
    <property type="entry name" value="DNA repair protein MutS, domain II"/>
    <property type="match status" value="1"/>
</dbReference>
<dbReference type="SUPFAM" id="SSF52540">
    <property type="entry name" value="P-loop containing nucleoside triphosphate hydrolases"/>
    <property type="match status" value="1"/>
</dbReference>
<evidence type="ECO:0000259" key="8">
    <source>
        <dbReference type="PROSITE" id="PS00486"/>
    </source>
</evidence>
<feature type="domain" description="DNA mismatch repair proteins mutS family" evidence="8">
    <location>
        <begin position="1068"/>
        <end position="1084"/>
    </location>
</feature>
<dbReference type="Gene3D" id="3.40.1170.10">
    <property type="entry name" value="DNA repair protein MutS, domain I"/>
    <property type="match status" value="1"/>
</dbReference>
<dbReference type="GO" id="GO:0030983">
    <property type="term" value="F:mismatched DNA binding"/>
    <property type="evidence" value="ECO:0007669"/>
    <property type="project" value="InterPro"/>
</dbReference>
<dbReference type="PANTHER" id="PTHR11361:SF148">
    <property type="entry name" value="DNA MISMATCH REPAIR PROTEIN MSH6"/>
    <property type="match status" value="1"/>
</dbReference>
<comment type="similarity">
    <text evidence="1 6">Belongs to the DNA mismatch repair MutS family.</text>
</comment>
<dbReference type="InterPro" id="IPR007695">
    <property type="entry name" value="DNA_mismatch_repair_MutS-lik_N"/>
</dbReference>
<dbReference type="Pfam" id="PF00488">
    <property type="entry name" value="MutS_V"/>
    <property type="match status" value="1"/>
</dbReference>
<keyword evidence="5 6" id="KW-0238">DNA-binding</keyword>
<keyword evidence="3 6" id="KW-0227">DNA damage</keyword>
<feature type="compositionally biased region" description="Polar residues" evidence="7">
    <location>
        <begin position="34"/>
        <end position="45"/>
    </location>
</feature>
<organism evidence="9 10">
    <name type="scientific">Tieghemiomyces parasiticus</name>
    <dbReference type="NCBI Taxonomy" id="78921"/>
    <lineage>
        <taxon>Eukaryota</taxon>
        <taxon>Fungi</taxon>
        <taxon>Fungi incertae sedis</taxon>
        <taxon>Zoopagomycota</taxon>
        <taxon>Kickxellomycotina</taxon>
        <taxon>Dimargaritomycetes</taxon>
        <taxon>Dimargaritales</taxon>
        <taxon>Dimargaritaceae</taxon>
        <taxon>Tieghemiomyces</taxon>
    </lineage>
</organism>
<evidence type="ECO:0000256" key="3">
    <source>
        <dbReference type="ARBA" id="ARBA00022763"/>
    </source>
</evidence>
<dbReference type="InterPro" id="IPR000432">
    <property type="entry name" value="DNA_mismatch_repair_MutS_C"/>
</dbReference>
<dbReference type="AlphaFoldDB" id="A0A9W8AD00"/>
<dbReference type="SMART" id="SM00534">
    <property type="entry name" value="MUTSac"/>
    <property type="match status" value="1"/>
</dbReference>
<name>A0A9W8AD00_9FUNG</name>
<reference evidence="9" key="1">
    <citation type="submission" date="2022-07" db="EMBL/GenBank/DDBJ databases">
        <title>Phylogenomic reconstructions and comparative analyses of Kickxellomycotina fungi.</title>
        <authorList>
            <person name="Reynolds N.K."/>
            <person name="Stajich J.E."/>
            <person name="Barry K."/>
            <person name="Grigoriev I.V."/>
            <person name="Crous P."/>
            <person name="Smith M.E."/>
        </authorList>
    </citation>
    <scope>NUCLEOTIDE SEQUENCE</scope>
    <source>
        <strain evidence="9">RSA 861</strain>
    </source>
</reference>
<dbReference type="Gene3D" id="1.10.1420.10">
    <property type="match status" value="2"/>
</dbReference>
<dbReference type="SUPFAM" id="SSF55271">
    <property type="entry name" value="DNA repair protein MutS, domain I"/>
    <property type="match status" value="1"/>
</dbReference>
<dbReference type="GO" id="GO:0032301">
    <property type="term" value="C:MutSalpha complex"/>
    <property type="evidence" value="ECO:0007669"/>
    <property type="project" value="TreeGrafter"/>
</dbReference>
<dbReference type="Gene3D" id="3.40.50.300">
    <property type="entry name" value="P-loop containing nucleotide triphosphate hydrolases"/>
    <property type="match status" value="1"/>
</dbReference>
<feature type="compositionally biased region" description="Basic and acidic residues" evidence="7">
    <location>
        <begin position="152"/>
        <end position="164"/>
    </location>
</feature>
<dbReference type="PANTHER" id="PTHR11361">
    <property type="entry name" value="DNA MISMATCH REPAIR PROTEIN MUTS FAMILY MEMBER"/>
    <property type="match status" value="1"/>
</dbReference>
<dbReference type="InterPro" id="IPR036187">
    <property type="entry name" value="DNA_mismatch_repair_MutS_sf"/>
</dbReference>
<keyword evidence="2 6" id="KW-0547">Nucleotide-binding</keyword>
<keyword evidence="4" id="KW-0067">ATP-binding</keyword>
<comment type="function">
    <text evidence="6">Component of the post-replicative DNA mismatch repair system (MMR).</text>
</comment>
<keyword evidence="10" id="KW-1185">Reference proteome</keyword>
<dbReference type="Pfam" id="PF05190">
    <property type="entry name" value="MutS_IV"/>
    <property type="match status" value="1"/>
</dbReference>
<dbReference type="InterPro" id="IPR036678">
    <property type="entry name" value="MutS_con_dom_sf"/>
</dbReference>
<evidence type="ECO:0000256" key="2">
    <source>
        <dbReference type="ARBA" id="ARBA00022741"/>
    </source>
</evidence>
<feature type="region of interest" description="Disordered" evidence="7">
    <location>
        <begin position="29"/>
        <end position="269"/>
    </location>
</feature>
<sequence>MQPIPNPPSSPLTPSQKARMEQNRLRALKKLQEKQGNSPSSQRTLMSFFGQKPTPPPVTAHPAGMAKSTLPASTTAPATPPAQIPTAKRRAAGSPPAQCTSAATDDDDHAASLLRTPSKRLRPTPAASNGRPSARRTARPMIFDSDSDTNDEPERASDRDEFIPERNPPSSPSGSDAPFLGDEDSPIRRNRRTPRATLAIGDDLSDTAPSGPATPTAGSRYSSFTAPQSVTATPRRNLSSFMSPAAKNTGPRSSTAMLPNFASPKPGDKNPERFAWLVDVRDADRRPPTDPDYDPRTLYIPPAAWAKFTPFERQFWEIKAKYFDTVVFFKKGKFYELYENDADVGHQQFDLKLTDRVNMRMVGVPESSFEFWAAQFVAKGYKIAKVDQVETALGKSMREKTAKTPKEDKIIRRELTSILTAGTLVDGAMLHDTMATYCFSVKEVLRADHQPPYFGLCFVDTATGQFQLCGFQDDTNRTMLETLLIQMQPKEVVFERGHLSRATQRLLKNLLHAPIWNGLAPDREFWDRASTERELLRGGYFSSPAAATGDDDDAATAGWPAVLREAREDPAVLSAVGGLISYLRSLKLDKELVSLGNFTRYQPMCQASSLIMDGPTMANLELFQTSEENALAFLGQTDAAQAKGSVDGTLFQLLNRCVSPFGKRLFRQWLCHPLRDPVRINERLDTVEDLTEYPLIRDRLRGRLAGLPDLERLISRVHSGTCRVRDLLVVLKGFNDIQEMIIDLRSQIPQIRPGRLATLCAQCPDLTVPLDFFATAFDHTIAEKDGNVVPASGVEPACDQVNAQMADLEARFAAYLKEQRTALRCPKLEYKDIGKEVYQLDVPKAVKVPATYMKLSATKASNRYWTPTLQQLVKELNELLETRSAVFRDIERRMYQRFDEHYDLWLAAVRTAAELDCLVGLTEASGSFADPVCRPELVPAGPDGRGILDLAELRHPCIRETAGSDFIPNDTVLGRAEPEGAASDVAPRMILLTGPNAGGKSTLLRQTCLAVIMAQLGCFVPARHCRFTPVDRIFTRIGAHDDILRGQSTFMVELSETSTILREATPRSLVILDELGRGTSTFDGYAVAYSVLHHLATRLGCLGLFSTHYHALTREFAEHPQVRLMHMDCHVDPDQRQVTFLYKLVPGVCPKSYGMNVANMAGIPDDVVDRAERVAEEFESTQKLRALPTAKSNSVALKMDEAGVPHHHHAAEVPMHAQADFKFLWQWATQDNHGEAAGTDSLAAARIVARQWTDLAGRT</sequence>
<protein>
    <submittedName>
        <fullName evidence="9">DNA mismatch repair protein msh6</fullName>
    </submittedName>
</protein>
<feature type="region of interest" description="Disordered" evidence="7">
    <location>
        <begin position="1"/>
        <end position="20"/>
    </location>
</feature>
<dbReference type="InterPro" id="IPR027417">
    <property type="entry name" value="P-loop_NTPase"/>
</dbReference>
<dbReference type="InterPro" id="IPR007860">
    <property type="entry name" value="DNA_mmatch_repair_MutS_con_dom"/>
</dbReference>
<evidence type="ECO:0000313" key="9">
    <source>
        <dbReference type="EMBL" id="KAJ1925094.1"/>
    </source>
</evidence>
<evidence type="ECO:0000256" key="7">
    <source>
        <dbReference type="SAM" id="MobiDB-lite"/>
    </source>
</evidence>
<dbReference type="EMBL" id="JANBPT010000239">
    <property type="protein sequence ID" value="KAJ1925094.1"/>
    <property type="molecule type" value="Genomic_DNA"/>
</dbReference>